<keyword evidence="1" id="KW-0732">Signal</keyword>
<protein>
    <submittedName>
        <fullName evidence="2">Uncharacterized protein</fullName>
    </submittedName>
</protein>
<evidence type="ECO:0000313" key="2">
    <source>
        <dbReference type="EMBL" id="SEM70638.1"/>
    </source>
</evidence>
<dbReference type="STRING" id="46177.SAMN05660976_05860"/>
<dbReference type="OrthoDB" id="3536682at2"/>
<organism evidence="2 3">
    <name type="scientific">Nonomuraea pusilla</name>
    <dbReference type="NCBI Taxonomy" id="46177"/>
    <lineage>
        <taxon>Bacteria</taxon>
        <taxon>Bacillati</taxon>
        <taxon>Actinomycetota</taxon>
        <taxon>Actinomycetes</taxon>
        <taxon>Streptosporangiales</taxon>
        <taxon>Streptosporangiaceae</taxon>
        <taxon>Nonomuraea</taxon>
    </lineage>
</organism>
<feature type="chain" id="PRO_5038770511" evidence="1">
    <location>
        <begin position="28"/>
        <end position="140"/>
    </location>
</feature>
<gene>
    <name evidence="2" type="ORF">SAMN05660976_05860</name>
</gene>
<dbReference type="AlphaFoldDB" id="A0A1H8ALC0"/>
<evidence type="ECO:0000256" key="1">
    <source>
        <dbReference type="SAM" id="SignalP"/>
    </source>
</evidence>
<reference evidence="2 3" key="1">
    <citation type="submission" date="2016-10" db="EMBL/GenBank/DDBJ databases">
        <authorList>
            <person name="de Groot N.N."/>
        </authorList>
    </citation>
    <scope>NUCLEOTIDE SEQUENCE [LARGE SCALE GENOMIC DNA]</scope>
    <source>
        <strain evidence="2 3">DSM 43357</strain>
    </source>
</reference>
<name>A0A1H8ALC0_9ACTN</name>
<dbReference type="Proteomes" id="UP000198953">
    <property type="component" value="Unassembled WGS sequence"/>
</dbReference>
<dbReference type="PROSITE" id="PS51257">
    <property type="entry name" value="PROKAR_LIPOPROTEIN"/>
    <property type="match status" value="1"/>
</dbReference>
<dbReference type="EMBL" id="FOBF01000016">
    <property type="protein sequence ID" value="SEM70638.1"/>
    <property type="molecule type" value="Genomic_DNA"/>
</dbReference>
<evidence type="ECO:0000313" key="3">
    <source>
        <dbReference type="Proteomes" id="UP000198953"/>
    </source>
</evidence>
<keyword evidence="3" id="KW-1185">Reference proteome</keyword>
<feature type="signal peptide" evidence="1">
    <location>
        <begin position="1"/>
        <end position="27"/>
    </location>
</feature>
<sequence>MRAPSALAAVLLALVLAVAGCVSPAWDDHDYALKGEQTAKTALSKVEIVRIAVADSRRLPQPYLETLLTKASSDLSNVETQFGGVQPPTRRSDRLRDHLLDLVQQAQAEVQGLLIQVRRNGIEDPAGSANRLERIAEELR</sequence>
<proteinExistence type="predicted"/>
<dbReference type="RefSeq" id="WP_055505105.1">
    <property type="nucleotide sequence ID" value="NZ_BBZG01000002.1"/>
</dbReference>
<accession>A0A1H8ALC0</accession>